<comment type="caution">
    <text evidence="1">The sequence shown here is derived from an EMBL/GenBank/DDBJ whole genome shotgun (WGS) entry which is preliminary data.</text>
</comment>
<reference evidence="2" key="1">
    <citation type="journal article" date="2019" name="Int. J. Syst. Evol. Microbiol.">
        <title>The Global Catalogue of Microorganisms (GCM) 10K type strain sequencing project: providing services to taxonomists for standard genome sequencing and annotation.</title>
        <authorList>
            <consortium name="The Broad Institute Genomics Platform"/>
            <consortium name="The Broad Institute Genome Sequencing Center for Infectious Disease"/>
            <person name="Wu L."/>
            <person name="Ma J."/>
        </authorList>
    </citation>
    <scope>NUCLEOTIDE SEQUENCE [LARGE SCALE GENOMIC DNA]</scope>
    <source>
        <strain evidence="2">JCM 17926</strain>
    </source>
</reference>
<proteinExistence type="predicted"/>
<organism evidence="1 2">
    <name type="scientific">Pontibacter saemangeumensis</name>
    <dbReference type="NCBI Taxonomy" id="1084525"/>
    <lineage>
        <taxon>Bacteria</taxon>
        <taxon>Pseudomonadati</taxon>
        <taxon>Bacteroidota</taxon>
        <taxon>Cytophagia</taxon>
        <taxon>Cytophagales</taxon>
        <taxon>Hymenobacteraceae</taxon>
        <taxon>Pontibacter</taxon>
    </lineage>
</organism>
<dbReference type="EMBL" id="BAABHC010000002">
    <property type="protein sequence ID" value="GAA4425126.1"/>
    <property type="molecule type" value="Genomic_DNA"/>
</dbReference>
<sequence>MHYQEEDLLLQAQWLRHVSSEEYRTGVALIKEVVLENKASYLLIDSRRLSNVPFADQQWIKREIAPYLVSSGLQKLAGVLTEDIFNYISFENLLQNITEDQKARVEVAQFTSVEAALAWLQME</sequence>
<evidence type="ECO:0008006" key="3">
    <source>
        <dbReference type="Google" id="ProtNLM"/>
    </source>
</evidence>
<evidence type="ECO:0000313" key="1">
    <source>
        <dbReference type="EMBL" id="GAA4425126.1"/>
    </source>
</evidence>
<keyword evidence="2" id="KW-1185">Reference proteome</keyword>
<evidence type="ECO:0000313" key="2">
    <source>
        <dbReference type="Proteomes" id="UP001500552"/>
    </source>
</evidence>
<gene>
    <name evidence="1" type="ORF">GCM10023188_05800</name>
</gene>
<dbReference type="Proteomes" id="UP001500552">
    <property type="component" value="Unassembled WGS sequence"/>
</dbReference>
<protein>
    <recommendedName>
        <fullName evidence="3">SpoIIAA-like</fullName>
    </recommendedName>
</protein>
<accession>A0ABP8LB31</accession>
<name>A0ABP8LB31_9BACT</name>